<reference evidence="3" key="1">
    <citation type="submission" date="2025-08" db="UniProtKB">
        <authorList>
            <consortium name="RefSeq"/>
        </authorList>
    </citation>
    <scope>IDENTIFICATION</scope>
</reference>
<dbReference type="Pfam" id="PF17672">
    <property type="entry name" value="FIMP"/>
    <property type="match status" value="1"/>
</dbReference>
<feature type="transmembrane region" description="Helical" evidence="1">
    <location>
        <begin position="92"/>
        <end position="110"/>
    </location>
</feature>
<keyword evidence="2" id="KW-1185">Reference proteome</keyword>
<dbReference type="Proteomes" id="UP000515203">
    <property type="component" value="Unplaced"/>
</dbReference>
<dbReference type="GeneID" id="111815301"/>
<dbReference type="RefSeq" id="XP_023565461.1">
    <property type="nucleotide sequence ID" value="XM_023709693.1"/>
</dbReference>
<name>A0A6P6DZQ6_OCTDE</name>
<dbReference type="OrthoDB" id="9606174at2759"/>
<dbReference type="AlphaFoldDB" id="A0A6P6DZQ6"/>
<proteinExistence type="predicted"/>
<sequence>MVEHNLQGLESASAYWGGAGGVSLAAAPDFAWVLVSRPVCSEVLAPGASPCFVERPNFFDYPDSDQASRLAVAQFIGERPVEFVRSGSGPGLFHHILLGLLVVAFLYVLFQFCTHLRGSPCSPCTRSPPPPSEASKNWMKMALVAFTRIVFISSL</sequence>
<protein>
    <submittedName>
        <fullName evidence="3">Uncharacterized protein C16orf92 homolog</fullName>
    </submittedName>
</protein>
<evidence type="ECO:0000256" key="1">
    <source>
        <dbReference type="SAM" id="Phobius"/>
    </source>
</evidence>
<dbReference type="InterPro" id="IPR038813">
    <property type="entry name" value="FIMP"/>
</dbReference>
<keyword evidence="1" id="KW-1133">Transmembrane helix</keyword>
<dbReference type="GO" id="GO:0007342">
    <property type="term" value="P:fusion of sperm to egg plasma membrane involved in single fertilization"/>
    <property type="evidence" value="ECO:0007669"/>
    <property type="project" value="InterPro"/>
</dbReference>
<accession>A0A6P6DZQ6</accession>
<keyword evidence="1" id="KW-0812">Transmembrane</keyword>
<evidence type="ECO:0000313" key="3">
    <source>
        <dbReference type="RefSeq" id="XP_023565461.1"/>
    </source>
</evidence>
<dbReference type="PANTHER" id="PTHR38648:SF1">
    <property type="entry name" value="FERTILIZATION-INFLUENCING MEMBRANE PROTEIN"/>
    <property type="match status" value="1"/>
</dbReference>
<evidence type="ECO:0000313" key="2">
    <source>
        <dbReference type="Proteomes" id="UP000515203"/>
    </source>
</evidence>
<organism evidence="2 3">
    <name type="scientific">Octodon degus</name>
    <name type="common">Degu</name>
    <name type="synonym">Sciurus degus</name>
    <dbReference type="NCBI Taxonomy" id="10160"/>
    <lineage>
        <taxon>Eukaryota</taxon>
        <taxon>Metazoa</taxon>
        <taxon>Chordata</taxon>
        <taxon>Craniata</taxon>
        <taxon>Vertebrata</taxon>
        <taxon>Euteleostomi</taxon>
        <taxon>Mammalia</taxon>
        <taxon>Eutheria</taxon>
        <taxon>Euarchontoglires</taxon>
        <taxon>Glires</taxon>
        <taxon>Rodentia</taxon>
        <taxon>Hystricomorpha</taxon>
        <taxon>Octodontidae</taxon>
        <taxon>Octodon</taxon>
    </lineage>
</organism>
<keyword evidence="1" id="KW-0472">Membrane</keyword>
<dbReference type="InParanoid" id="A0A6P6DZQ6"/>
<dbReference type="CTD" id="122173401"/>
<gene>
    <name evidence="3" type="primary">CUNH16orf92</name>
</gene>
<dbReference type="PANTHER" id="PTHR38648">
    <property type="entry name" value="RIKEN CDNA 4930451I11 GENE"/>
    <property type="match status" value="1"/>
</dbReference>